<proteinExistence type="predicted"/>
<evidence type="ECO:0000313" key="4">
    <source>
        <dbReference type="Proteomes" id="UP000002320"/>
    </source>
</evidence>
<feature type="region of interest" description="Disordered" evidence="1">
    <location>
        <begin position="550"/>
        <end position="571"/>
    </location>
</feature>
<accession>B0WLY7</accession>
<dbReference type="AlphaFoldDB" id="B0WLY7"/>
<feature type="region of interest" description="Disordered" evidence="1">
    <location>
        <begin position="433"/>
        <end position="467"/>
    </location>
</feature>
<dbReference type="KEGG" id="cqu:CpipJ_CPIJ007919"/>
<evidence type="ECO:0000313" key="2">
    <source>
        <dbReference type="EMBL" id="EDS30801.1"/>
    </source>
</evidence>
<dbReference type="EMBL" id="DS231993">
    <property type="protein sequence ID" value="EDS30801.1"/>
    <property type="molecule type" value="Genomic_DNA"/>
</dbReference>
<keyword evidence="4" id="KW-1185">Reference proteome</keyword>
<dbReference type="Proteomes" id="UP000002320">
    <property type="component" value="Unassembled WGS sequence"/>
</dbReference>
<reference evidence="3" key="2">
    <citation type="submission" date="2021-02" db="UniProtKB">
        <authorList>
            <consortium name="EnsemblMetazoa"/>
        </authorList>
    </citation>
    <scope>IDENTIFICATION</scope>
    <source>
        <strain evidence="3">JHB</strain>
    </source>
</reference>
<evidence type="ECO:0000313" key="3">
    <source>
        <dbReference type="EnsemblMetazoa" id="CPIJ007919-PA"/>
    </source>
</evidence>
<sequence length="571" mass="61820">MDHTRKGSIIPFQWKAQEHLKSLWRKVEAKASGKVKKKVSFVAEREEGGEHTEEGFVLVPIVFRKAFQIHVHFFLIQCFNAFGVRLRPPIMLRSSPSLIVSRISWSRALPNASNGHRFLTSRFRGQFEHGTGHQRFGATSAVHDTDLFDGSGQHAKGVVQRTIRFVGGLLGCPTDYDGTDPPKGTLEAQQRVLADHDLPDLIETNRVGPATTISTERAACVDALHPAIIVCGYNICSFSFSGSRSNSDASTVAEVVLSPTTLSKKRLMSSRIFAAGFFTPTAFRIVAPSMVTSTYPALRPCATRIMSIPFGPSVLLTRSPIAIAPANEDSRAISPFSSSANVSNAGNRGVGVSVVASNPVVLGPIPEGPGGIVRDKISRLPSDGEAQLGRSLLNKSRKDFFEHKITLPAGGGSTTNIVRIDGRKWSAVVKRLERNSNDEEEEDGEFDDAGNGRKPSKNMASKVTPKNIEALGKKSDSFGGGATIHPPTPSQIQNVIPVKKIPAKEVTAGDEQLLFSRRRSFDRMNSDGKAAKSVSFSKEDEVLEIESCPKDSLAPRPGCASRIGNSRYGHV</sequence>
<dbReference type="InParanoid" id="B0WLY7"/>
<organism>
    <name type="scientific">Culex quinquefasciatus</name>
    <name type="common">Southern house mosquito</name>
    <name type="synonym">Culex pungens</name>
    <dbReference type="NCBI Taxonomy" id="7176"/>
    <lineage>
        <taxon>Eukaryota</taxon>
        <taxon>Metazoa</taxon>
        <taxon>Ecdysozoa</taxon>
        <taxon>Arthropoda</taxon>
        <taxon>Hexapoda</taxon>
        <taxon>Insecta</taxon>
        <taxon>Pterygota</taxon>
        <taxon>Neoptera</taxon>
        <taxon>Endopterygota</taxon>
        <taxon>Diptera</taxon>
        <taxon>Nematocera</taxon>
        <taxon>Culicoidea</taxon>
        <taxon>Culicidae</taxon>
        <taxon>Culicinae</taxon>
        <taxon>Culicini</taxon>
        <taxon>Culex</taxon>
        <taxon>Culex</taxon>
    </lineage>
</organism>
<dbReference type="HOGENOM" id="CLU_477569_0_0_1"/>
<evidence type="ECO:0000256" key="1">
    <source>
        <dbReference type="SAM" id="MobiDB-lite"/>
    </source>
</evidence>
<dbReference type="VEuPathDB" id="VectorBase:CPIJ007919"/>
<name>B0WLY7_CULQU</name>
<feature type="compositionally biased region" description="Acidic residues" evidence="1">
    <location>
        <begin position="438"/>
        <end position="448"/>
    </location>
</feature>
<reference evidence="2" key="1">
    <citation type="submission" date="2007-03" db="EMBL/GenBank/DDBJ databases">
        <title>Annotation of Culex pipiens quinquefasciatus.</title>
        <authorList>
            <consortium name="The Broad Institute Genome Sequencing Platform"/>
            <person name="Atkinson P.W."/>
            <person name="Hemingway J."/>
            <person name="Christensen B.M."/>
            <person name="Higgs S."/>
            <person name="Kodira C."/>
            <person name="Hannick L."/>
            <person name="Megy K."/>
            <person name="O'Leary S."/>
            <person name="Pearson M."/>
            <person name="Haas B.J."/>
            <person name="Mauceli E."/>
            <person name="Wortman J.R."/>
            <person name="Lee N.H."/>
            <person name="Guigo R."/>
            <person name="Stanke M."/>
            <person name="Alvarado L."/>
            <person name="Amedeo P."/>
            <person name="Antoine C.H."/>
            <person name="Arensburger P."/>
            <person name="Bidwell S.L."/>
            <person name="Crawford M."/>
            <person name="Camaro F."/>
            <person name="Devon K."/>
            <person name="Engels R."/>
            <person name="Hammond M."/>
            <person name="Howarth C."/>
            <person name="Koehrsen M."/>
            <person name="Lawson D."/>
            <person name="Montgomery P."/>
            <person name="Nene V."/>
            <person name="Nusbaum C."/>
            <person name="Puiu D."/>
            <person name="Romero-Severson J."/>
            <person name="Severson D.W."/>
            <person name="Shumway M."/>
            <person name="Sisk P."/>
            <person name="Stolte C."/>
            <person name="Zeng Q."/>
            <person name="Eisenstadt E."/>
            <person name="Fraser-Liggett C."/>
            <person name="Strausberg R."/>
            <person name="Galagan J."/>
            <person name="Birren B."/>
            <person name="Collins F.H."/>
        </authorList>
    </citation>
    <scope>NUCLEOTIDE SEQUENCE [LARGE SCALE GENOMIC DNA]</scope>
    <source>
        <strain evidence="2">JHB</strain>
    </source>
</reference>
<dbReference type="EnsemblMetazoa" id="CPIJ007919-RA">
    <property type="protein sequence ID" value="CPIJ007919-PA"/>
    <property type="gene ID" value="CPIJ007919"/>
</dbReference>
<dbReference type="VEuPathDB" id="VectorBase:CQUJHB012268"/>
<protein>
    <submittedName>
        <fullName evidence="2 3">Uncharacterized protein</fullName>
    </submittedName>
</protein>
<gene>
    <name evidence="3" type="primary">6040354</name>
    <name evidence="2" type="ORF">CpipJ_CPIJ007919</name>
</gene>
<dbReference type="eggNOG" id="ENOG502SBT0">
    <property type="taxonomic scope" value="Eukaryota"/>
</dbReference>